<dbReference type="GO" id="GO:0005886">
    <property type="term" value="C:plasma membrane"/>
    <property type="evidence" value="ECO:0007669"/>
    <property type="project" value="UniProtKB-SubCell"/>
</dbReference>
<evidence type="ECO:0000256" key="1">
    <source>
        <dbReference type="ARBA" id="ARBA00004651"/>
    </source>
</evidence>
<evidence type="ECO:0000313" key="14">
    <source>
        <dbReference type="Proteomes" id="UP001322277"/>
    </source>
</evidence>
<dbReference type="Pfam" id="PF00005">
    <property type="entry name" value="ABC_tran"/>
    <property type="match status" value="2"/>
</dbReference>
<feature type="domain" description="ABC transmembrane type-1" evidence="12">
    <location>
        <begin position="918"/>
        <end position="1181"/>
    </location>
</feature>
<evidence type="ECO:0000259" key="12">
    <source>
        <dbReference type="PROSITE" id="PS50929"/>
    </source>
</evidence>
<dbReference type="PROSITE" id="PS50893">
    <property type="entry name" value="ABC_TRANSPORTER_2"/>
    <property type="match status" value="2"/>
</dbReference>
<feature type="transmembrane region" description="Helical" evidence="10">
    <location>
        <begin position="1141"/>
        <end position="1164"/>
    </location>
</feature>
<comment type="subcellular location">
    <subcellularLocation>
        <location evidence="1">Cell membrane</location>
        <topology evidence="1">Multi-pass membrane protein</topology>
    </subcellularLocation>
</comment>
<feature type="transmembrane region" description="Helical" evidence="10">
    <location>
        <begin position="326"/>
        <end position="349"/>
    </location>
</feature>
<feature type="transmembrane region" description="Helical" evidence="10">
    <location>
        <begin position="138"/>
        <end position="157"/>
    </location>
</feature>
<evidence type="ECO:0000256" key="5">
    <source>
        <dbReference type="ARBA" id="ARBA00022741"/>
    </source>
</evidence>
<dbReference type="InterPro" id="IPR050173">
    <property type="entry name" value="ABC_transporter_C-like"/>
</dbReference>
<feature type="domain" description="ABC transporter" evidence="11">
    <location>
        <begin position="1234"/>
        <end position="1482"/>
    </location>
</feature>
<accession>A0AAX4IKR9</accession>
<feature type="compositionally biased region" description="Basic and acidic residues" evidence="9">
    <location>
        <begin position="860"/>
        <end position="874"/>
    </location>
</feature>
<gene>
    <name evidence="13" type="ORF">CDEST_09167</name>
</gene>
<dbReference type="GeneID" id="87945670"/>
<evidence type="ECO:0000256" key="2">
    <source>
        <dbReference type="ARBA" id="ARBA00022448"/>
    </source>
</evidence>
<evidence type="ECO:0000256" key="8">
    <source>
        <dbReference type="ARBA" id="ARBA00023136"/>
    </source>
</evidence>
<dbReference type="Pfam" id="PF24357">
    <property type="entry name" value="TMD0_ABC"/>
    <property type="match status" value="1"/>
</dbReference>
<feature type="transmembrane region" description="Helical" evidence="10">
    <location>
        <begin position="169"/>
        <end position="187"/>
    </location>
</feature>
<keyword evidence="14" id="KW-1185">Reference proteome</keyword>
<dbReference type="InterPro" id="IPR027417">
    <property type="entry name" value="P-loop_NTPase"/>
</dbReference>
<dbReference type="SUPFAM" id="SSF52540">
    <property type="entry name" value="P-loop containing nucleoside triphosphate hydrolases"/>
    <property type="match status" value="2"/>
</dbReference>
<dbReference type="SUPFAM" id="SSF90123">
    <property type="entry name" value="ABC transporter transmembrane region"/>
    <property type="match status" value="2"/>
</dbReference>
<feature type="domain" description="ABC transmembrane type-1" evidence="12">
    <location>
        <begin position="293"/>
        <end position="563"/>
    </location>
</feature>
<evidence type="ECO:0000256" key="3">
    <source>
        <dbReference type="ARBA" id="ARBA00022475"/>
    </source>
</evidence>
<dbReference type="InterPro" id="IPR003593">
    <property type="entry name" value="AAA+_ATPase"/>
</dbReference>
<dbReference type="InterPro" id="IPR036640">
    <property type="entry name" value="ABC1_TM_sf"/>
</dbReference>
<dbReference type="SMART" id="SM00382">
    <property type="entry name" value="AAA"/>
    <property type="match status" value="2"/>
</dbReference>
<feature type="transmembrane region" description="Helical" evidence="10">
    <location>
        <begin position="105"/>
        <end position="126"/>
    </location>
</feature>
<dbReference type="InterPro" id="IPR056227">
    <property type="entry name" value="TMD0_ABC"/>
</dbReference>
<dbReference type="PROSITE" id="PS50929">
    <property type="entry name" value="ABC_TM1F"/>
    <property type="match status" value="2"/>
</dbReference>
<dbReference type="KEGG" id="cdet:87945670"/>
<evidence type="ECO:0000313" key="13">
    <source>
        <dbReference type="EMBL" id="WQF84153.1"/>
    </source>
</evidence>
<dbReference type="InterPro" id="IPR011527">
    <property type="entry name" value="ABC1_TM_dom"/>
</dbReference>
<dbReference type="Gene3D" id="3.40.50.300">
    <property type="entry name" value="P-loop containing nucleotide triphosphate hydrolases"/>
    <property type="match status" value="2"/>
</dbReference>
<dbReference type="InterPro" id="IPR044726">
    <property type="entry name" value="ABCC_6TM_D2"/>
</dbReference>
<dbReference type="Pfam" id="PF00664">
    <property type="entry name" value="ABC_membrane"/>
    <property type="match status" value="2"/>
</dbReference>
<keyword evidence="3" id="KW-1003">Cell membrane</keyword>
<dbReference type="InterPro" id="IPR003439">
    <property type="entry name" value="ABC_transporter-like_ATP-bd"/>
</dbReference>
<evidence type="ECO:0000259" key="11">
    <source>
        <dbReference type="PROSITE" id="PS50893"/>
    </source>
</evidence>
<dbReference type="EMBL" id="CP137309">
    <property type="protein sequence ID" value="WQF84153.1"/>
    <property type="molecule type" value="Genomic_DNA"/>
</dbReference>
<evidence type="ECO:0000256" key="6">
    <source>
        <dbReference type="ARBA" id="ARBA00022840"/>
    </source>
</evidence>
<dbReference type="GO" id="GO:0016887">
    <property type="term" value="F:ATP hydrolysis activity"/>
    <property type="evidence" value="ECO:0007669"/>
    <property type="project" value="InterPro"/>
</dbReference>
<dbReference type="CDD" id="cd18580">
    <property type="entry name" value="ABC_6TM_ABCC_D2"/>
    <property type="match status" value="1"/>
</dbReference>
<feature type="transmembrane region" description="Helical" evidence="10">
    <location>
        <begin position="916"/>
        <end position="936"/>
    </location>
</feature>
<sequence>MTVSTMERRQGENERTFGPAVVGCCGDFDFTLAFEFSILTILPACLFLLSASFRLFQLYRKTPLNNGAAWLFVVKQINVALLVCAKFSVFVIAVVIRSTTAPRNLAIVAGVLDLMTAVWMSPLSWLEHRRSRRPPLWLCSYLLFTLLFEAVQCRTAWLLALHHDSGMKAAAVSSTVSVFFKLLLLMLESQQKPQASRGRGKEEPAGPDEQAGIFSLGLFWWLNRLLRLGSRQVLQLGDLYPLHSGLTCASRDAGYDCNGRPVSKTLKPGKLSALMLITRAAGLHAFLPILPRLALSGFTLAQSLLVRRILQYLSDERQRSAPNTKYGLIGATFLVYLGIALSTSVFGYLHERALTQLRGHLIQNVYRHATKMPPKAEGDRKKVITLVTADVEGIYNGLRNAHELWVVPVQTAFAVWLAYREVGPASLCAVGLIVVSCLGVALLSPRVVTRQQSWMKSMQARISKTSDVLSSIKGLRMAGLSSAAIPIIQEARDEELRRGGYFRLMIALSATVSLCPAILAPVIVFAAGPRLLDATKAFTTLSYLNIMTQPLGIFIQVVPIVLASLVNLQRIEEFLISLPHTDYRLLAPPRQDGPSTSAGHDNNVSKGVARAVEIRDASFRWSSDSRPVLRNVSLDIPKACFVVVTGPVGSGKTTLLQAIMGETAAVDGTVAVSSHRIAYCSQVPYLPRETIQTNIIGDRDFNQDRYEQVLVATSLFTDLRQLPLGDETKLDGRGDVLSGGQKHRVALARALYQPADLVIADDVLSGLDKETESVVFQRVFGPRGLLRQRGATVIMCTNSAAHAEMAEMQIALEVDDDTSSKVSIVYRPQQEVGPVVDKDTLAESWLCEPISPEATSYGGSEKDIAVDSGDEKSASRTRVVHLLSPATPEDTKPKQKQACSDSSVWFHYFSRIGLPYFFLFVASALAFGVTTTYPTVWLEEWTSDNSKPSPAHSFGWYIGVYAALGVCCLLFSFIMGIVVLVAFVRNSGAALHKQTIRTAMSAAMSYLNQTISGTLITHFSQDLSIIDGMLAGSLINLTSAVVITLGQAALLVVSSAWLALSFPGLAGVLFFVWKMYVPTALRLRVLDLEAKGPIVTHILSTISGLPTIRAFGWIPGEIERSHSLLDTSQKPSYLLGVTQQWLLLVVNMVMVVLAVMLVCLATLLQLSSGTIGVGLVTLITFGRNAADGIRAYTMVEIALGAIGRLKTFSESTPLETQAQAPRALDKSWPSRGALQIQAVSARYGTSTDSQLALDRLSMSVSPGEKIAICGRTGSGKSSIIMLLLGLLDPTSERADKVAIDDVCLDQLARDDLRNRLIAMPQDPVFLPSGTSVRRNLDPTGRASDCICQGALETVGLVLPSLSDLSTDLDTSNLSEGQKQLFCLGRCIVKRRLKAMEAGFDCDGGLLLLDEVTAHLDDETAGRIDEVVKQEFRNYTVLEVTHRMRNIEQFSRAFVLDAGRVVEVGMVGELLAREDSHLKKLFQMDGQ</sequence>
<dbReference type="Proteomes" id="UP001322277">
    <property type="component" value="Chromosome 5"/>
</dbReference>
<feature type="transmembrane region" description="Helical" evidence="10">
    <location>
        <begin position="1056"/>
        <end position="1073"/>
    </location>
</feature>
<dbReference type="PANTHER" id="PTHR24223:SF345">
    <property type="entry name" value="ABC MULTIDRUG TRANSPORTER (EUROFUNG)"/>
    <property type="match status" value="1"/>
</dbReference>
<keyword evidence="8 10" id="KW-0472">Membrane</keyword>
<feature type="transmembrane region" description="Helical" evidence="10">
    <location>
        <begin position="77"/>
        <end position="99"/>
    </location>
</feature>
<feature type="domain" description="ABC transporter" evidence="11">
    <location>
        <begin position="612"/>
        <end position="844"/>
    </location>
</feature>
<feature type="transmembrane region" description="Helical" evidence="10">
    <location>
        <begin position="501"/>
        <end position="527"/>
    </location>
</feature>
<evidence type="ECO:0000256" key="7">
    <source>
        <dbReference type="ARBA" id="ARBA00022989"/>
    </source>
</evidence>
<dbReference type="Gene3D" id="1.20.1560.10">
    <property type="entry name" value="ABC transporter type 1, transmembrane domain"/>
    <property type="match status" value="2"/>
</dbReference>
<feature type="transmembrane region" description="Helical" evidence="10">
    <location>
        <begin position="547"/>
        <end position="568"/>
    </location>
</feature>
<feature type="region of interest" description="Disordered" evidence="9">
    <location>
        <begin position="853"/>
        <end position="876"/>
    </location>
</feature>
<protein>
    <submittedName>
        <fullName evidence="13">AAA+ ATPase domain, ABC transporter type 1, transmembrane domain-containing protein</fullName>
    </submittedName>
</protein>
<proteinExistence type="predicted"/>
<reference evidence="14" key="1">
    <citation type="journal article" date="2023" name="bioRxiv">
        <title>Complete genome of the Medicago anthracnose fungus, Colletotrichum destructivum, reveals a mini-chromosome-like region within a core chromosome.</title>
        <authorList>
            <person name="Lapalu N."/>
            <person name="Simon A."/>
            <person name="Lu A."/>
            <person name="Plaumann P.-L."/>
            <person name="Amselem J."/>
            <person name="Pigne S."/>
            <person name="Auger A."/>
            <person name="Koch C."/>
            <person name="Dallery J.-F."/>
            <person name="O'Connell R.J."/>
        </authorList>
    </citation>
    <scope>NUCLEOTIDE SEQUENCE [LARGE SCALE GENOMIC DNA]</scope>
    <source>
        <strain evidence="14">CBS 520.97</strain>
    </source>
</reference>
<feature type="transmembrane region" description="Helical" evidence="10">
    <location>
        <begin position="1029"/>
        <end position="1050"/>
    </location>
</feature>
<keyword evidence="2" id="KW-0813">Transport</keyword>
<keyword evidence="6" id="KW-0067">ATP-binding</keyword>
<dbReference type="CDD" id="cd18579">
    <property type="entry name" value="ABC_6TM_ABCC_D1"/>
    <property type="match status" value="1"/>
</dbReference>
<feature type="transmembrane region" description="Helical" evidence="10">
    <location>
        <begin position="36"/>
        <end position="56"/>
    </location>
</feature>
<name>A0AAX4IKR9_9PEZI</name>
<keyword evidence="4 10" id="KW-0812">Transmembrane</keyword>
<organism evidence="13 14">
    <name type="scientific">Colletotrichum destructivum</name>
    <dbReference type="NCBI Taxonomy" id="34406"/>
    <lineage>
        <taxon>Eukaryota</taxon>
        <taxon>Fungi</taxon>
        <taxon>Dikarya</taxon>
        <taxon>Ascomycota</taxon>
        <taxon>Pezizomycotina</taxon>
        <taxon>Sordariomycetes</taxon>
        <taxon>Hypocreomycetidae</taxon>
        <taxon>Glomerellales</taxon>
        <taxon>Glomerellaceae</taxon>
        <taxon>Colletotrichum</taxon>
        <taxon>Colletotrichum destructivum species complex</taxon>
    </lineage>
</organism>
<keyword evidence="7 10" id="KW-1133">Transmembrane helix</keyword>
<evidence type="ECO:0000256" key="10">
    <source>
        <dbReference type="SAM" id="Phobius"/>
    </source>
</evidence>
<feature type="transmembrane region" description="Helical" evidence="10">
    <location>
        <begin position="424"/>
        <end position="448"/>
    </location>
</feature>
<dbReference type="RefSeq" id="XP_062781377.1">
    <property type="nucleotide sequence ID" value="XM_062925326.1"/>
</dbReference>
<evidence type="ECO:0000256" key="9">
    <source>
        <dbReference type="SAM" id="MobiDB-lite"/>
    </source>
</evidence>
<dbReference type="InterPro" id="IPR044746">
    <property type="entry name" value="ABCC_6TM_D1"/>
</dbReference>
<feature type="transmembrane region" description="Helical" evidence="10">
    <location>
        <begin position="956"/>
        <end position="984"/>
    </location>
</feature>
<dbReference type="PANTHER" id="PTHR24223">
    <property type="entry name" value="ATP-BINDING CASSETTE SUB-FAMILY C"/>
    <property type="match status" value="1"/>
</dbReference>
<dbReference type="GO" id="GO:0005524">
    <property type="term" value="F:ATP binding"/>
    <property type="evidence" value="ECO:0007669"/>
    <property type="project" value="UniProtKB-KW"/>
</dbReference>
<dbReference type="GO" id="GO:0140359">
    <property type="term" value="F:ABC-type transporter activity"/>
    <property type="evidence" value="ECO:0007669"/>
    <property type="project" value="InterPro"/>
</dbReference>
<evidence type="ECO:0000256" key="4">
    <source>
        <dbReference type="ARBA" id="ARBA00022692"/>
    </source>
</evidence>
<keyword evidence="5" id="KW-0547">Nucleotide-binding</keyword>